<reference evidence="1" key="1">
    <citation type="journal article" date="2021" name="Environ. Microbiol.">
        <title>Gene family expansions and transcriptome signatures uncover fungal adaptations to wood decay.</title>
        <authorList>
            <person name="Hage H."/>
            <person name="Miyauchi S."/>
            <person name="Viragh M."/>
            <person name="Drula E."/>
            <person name="Min B."/>
            <person name="Chaduli D."/>
            <person name="Navarro D."/>
            <person name="Favel A."/>
            <person name="Norest M."/>
            <person name="Lesage-Meessen L."/>
            <person name="Balint B."/>
            <person name="Merenyi Z."/>
            <person name="de Eugenio L."/>
            <person name="Morin E."/>
            <person name="Martinez A.T."/>
            <person name="Baldrian P."/>
            <person name="Stursova M."/>
            <person name="Martinez M.J."/>
            <person name="Novotny C."/>
            <person name="Magnuson J.K."/>
            <person name="Spatafora J.W."/>
            <person name="Maurice S."/>
            <person name="Pangilinan J."/>
            <person name="Andreopoulos W."/>
            <person name="LaButti K."/>
            <person name="Hundley H."/>
            <person name="Na H."/>
            <person name="Kuo A."/>
            <person name="Barry K."/>
            <person name="Lipzen A."/>
            <person name="Henrissat B."/>
            <person name="Riley R."/>
            <person name="Ahrendt S."/>
            <person name="Nagy L.G."/>
            <person name="Grigoriev I.V."/>
            <person name="Martin F."/>
            <person name="Rosso M.N."/>
        </authorList>
    </citation>
    <scope>NUCLEOTIDE SEQUENCE</scope>
    <source>
        <strain evidence="1">CBS 384.51</strain>
    </source>
</reference>
<dbReference type="EMBL" id="MU274976">
    <property type="protein sequence ID" value="KAI0083270.1"/>
    <property type="molecule type" value="Genomic_DNA"/>
</dbReference>
<sequence>MIPRIAFTPVSSIVDTLYRSDKPSASWAAGIPPSHPSTPQTRRSLPGAPTERSPGGRRRKQLERRSIEPVKEDEAPDMRKESHTPTRGNVRANFDGYVTPSSSPSKSRLPIPRQSSAFS</sequence>
<name>A0ACB8TMP4_9APHY</name>
<keyword evidence="2" id="KW-1185">Reference proteome</keyword>
<gene>
    <name evidence="1" type="ORF">BDY19DRAFT_709672</name>
</gene>
<organism evidence="1 2">
    <name type="scientific">Irpex rosettiformis</name>
    <dbReference type="NCBI Taxonomy" id="378272"/>
    <lineage>
        <taxon>Eukaryota</taxon>
        <taxon>Fungi</taxon>
        <taxon>Dikarya</taxon>
        <taxon>Basidiomycota</taxon>
        <taxon>Agaricomycotina</taxon>
        <taxon>Agaricomycetes</taxon>
        <taxon>Polyporales</taxon>
        <taxon>Irpicaceae</taxon>
        <taxon>Irpex</taxon>
    </lineage>
</organism>
<accession>A0ACB8TMP4</accession>
<evidence type="ECO:0000313" key="1">
    <source>
        <dbReference type="EMBL" id="KAI0083270.1"/>
    </source>
</evidence>
<proteinExistence type="predicted"/>
<evidence type="ECO:0000313" key="2">
    <source>
        <dbReference type="Proteomes" id="UP001055072"/>
    </source>
</evidence>
<protein>
    <submittedName>
        <fullName evidence="1">Uncharacterized protein</fullName>
    </submittedName>
</protein>
<dbReference type="Proteomes" id="UP001055072">
    <property type="component" value="Unassembled WGS sequence"/>
</dbReference>
<comment type="caution">
    <text evidence="1">The sequence shown here is derived from an EMBL/GenBank/DDBJ whole genome shotgun (WGS) entry which is preliminary data.</text>
</comment>